<dbReference type="GO" id="GO:0004497">
    <property type="term" value="F:monooxygenase activity"/>
    <property type="evidence" value="ECO:0007669"/>
    <property type="project" value="UniProtKB-KW"/>
</dbReference>
<evidence type="ECO:0000256" key="11">
    <source>
        <dbReference type="ARBA" id="ARBA00023136"/>
    </source>
</evidence>
<dbReference type="EMBL" id="KV425612">
    <property type="protein sequence ID" value="KZT21019.1"/>
    <property type="molecule type" value="Genomic_DNA"/>
</dbReference>
<evidence type="ECO:0000256" key="6">
    <source>
        <dbReference type="ARBA" id="ARBA00022723"/>
    </source>
</evidence>
<keyword evidence="8" id="KW-0560">Oxidoreductase</keyword>
<dbReference type="STRING" id="1314782.A0A165PGP6"/>
<dbReference type="PANTHER" id="PTHR46300:SF2">
    <property type="entry name" value="CYTOCHROME P450 MONOOXYGENASE ALNH-RELATED"/>
    <property type="match status" value="1"/>
</dbReference>
<dbReference type="Pfam" id="PF00067">
    <property type="entry name" value="p450"/>
    <property type="match status" value="1"/>
</dbReference>
<dbReference type="SUPFAM" id="SSF48264">
    <property type="entry name" value="Cytochrome P450"/>
    <property type="match status" value="1"/>
</dbReference>
<dbReference type="AlphaFoldDB" id="A0A165PGP6"/>
<sequence length="120" mass="13265">DAHLFNPARHLNGNGQLLPGPVDTKDESHVTYGFGQRICVGRYIANNSLFINIAAMLWAMNIGRPEDEKGQPIPLDVDGCVNDGVVVRPIPFRCHITPRFPEAASIVEDQRELLGLRSYA</sequence>
<dbReference type="Gene3D" id="1.10.630.10">
    <property type="entry name" value="Cytochrome P450"/>
    <property type="match status" value="1"/>
</dbReference>
<comment type="similarity">
    <text evidence="3">Belongs to the cytochrome P450 family.</text>
</comment>
<comment type="cofactor">
    <cofactor evidence="1">
        <name>heme</name>
        <dbReference type="ChEBI" id="CHEBI:30413"/>
    </cofactor>
</comment>
<dbReference type="InParanoid" id="A0A165PGP6"/>
<proteinExistence type="inferred from homology"/>
<evidence type="ECO:0000256" key="2">
    <source>
        <dbReference type="ARBA" id="ARBA00004370"/>
    </source>
</evidence>
<keyword evidence="9" id="KW-0408">Iron</keyword>
<protein>
    <recommendedName>
        <fullName evidence="14">Cytochrome P450</fullName>
    </recommendedName>
</protein>
<keyword evidence="7" id="KW-1133">Transmembrane helix</keyword>
<feature type="non-terminal residue" evidence="12">
    <location>
        <position position="1"/>
    </location>
</feature>
<keyword evidence="6" id="KW-0479">Metal-binding</keyword>
<reference evidence="12 13" key="1">
    <citation type="journal article" date="2016" name="Mol. Biol. Evol.">
        <title>Comparative Genomics of Early-Diverging Mushroom-Forming Fungi Provides Insights into the Origins of Lignocellulose Decay Capabilities.</title>
        <authorList>
            <person name="Nagy L.G."/>
            <person name="Riley R."/>
            <person name="Tritt A."/>
            <person name="Adam C."/>
            <person name="Daum C."/>
            <person name="Floudas D."/>
            <person name="Sun H."/>
            <person name="Yadav J.S."/>
            <person name="Pangilinan J."/>
            <person name="Larsson K.H."/>
            <person name="Matsuura K."/>
            <person name="Barry K."/>
            <person name="Labutti K."/>
            <person name="Kuo R."/>
            <person name="Ohm R.A."/>
            <person name="Bhattacharya S.S."/>
            <person name="Shirouzu T."/>
            <person name="Yoshinaga Y."/>
            <person name="Martin F.M."/>
            <person name="Grigoriev I.V."/>
            <person name="Hibbett D.S."/>
        </authorList>
    </citation>
    <scope>NUCLEOTIDE SEQUENCE [LARGE SCALE GENOMIC DNA]</scope>
    <source>
        <strain evidence="12 13">HHB14362 ss-1</strain>
    </source>
</reference>
<evidence type="ECO:0000256" key="5">
    <source>
        <dbReference type="ARBA" id="ARBA00022692"/>
    </source>
</evidence>
<evidence type="ECO:0000256" key="3">
    <source>
        <dbReference type="ARBA" id="ARBA00010617"/>
    </source>
</evidence>
<dbReference type="PANTHER" id="PTHR46300">
    <property type="entry name" value="P450, PUTATIVE (EUROFUNG)-RELATED-RELATED"/>
    <property type="match status" value="1"/>
</dbReference>
<dbReference type="OrthoDB" id="2789670at2759"/>
<keyword evidence="11" id="KW-0472">Membrane</keyword>
<keyword evidence="13" id="KW-1185">Reference proteome</keyword>
<dbReference type="GO" id="GO:0016020">
    <property type="term" value="C:membrane"/>
    <property type="evidence" value="ECO:0007669"/>
    <property type="project" value="UniProtKB-SubCell"/>
</dbReference>
<evidence type="ECO:0000256" key="9">
    <source>
        <dbReference type="ARBA" id="ARBA00023004"/>
    </source>
</evidence>
<gene>
    <name evidence="12" type="ORF">NEOLEDRAFT_1074406</name>
</gene>
<keyword evidence="5" id="KW-0812">Transmembrane</keyword>
<keyword evidence="10" id="KW-0503">Monooxygenase</keyword>
<dbReference type="GO" id="GO:0005506">
    <property type="term" value="F:iron ion binding"/>
    <property type="evidence" value="ECO:0007669"/>
    <property type="project" value="InterPro"/>
</dbReference>
<evidence type="ECO:0000313" key="13">
    <source>
        <dbReference type="Proteomes" id="UP000076761"/>
    </source>
</evidence>
<evidence type="ECO:0000256" key="7">
    <source>
        <dbReference type="ARBA" id="ARBA00022989"/>
    </source>
</evidence>
<accession>A0A165PGP6</accession>
<dbReference type="Proteomes" id="UP000076761">
    <property type="component" value="Unassembled WGS sequence"/>
</dbReference>
<dbReference type="InterPro" id="IPR036396">
    <property type="entry name" value="Cyt_P450_sf"/>
</dbReference>
<evidence type="ECO:0008006" key="14">
    <source>
        <dbReference type="Google" id="ProtNLM"/>
    </source>
</evidence>
<evidence type="ECO:0000256" key="4">
    <source>
        <dbReference type="ARBA" id="ARBA00022617"/>
    </source>
</evidence>
<dbReference type="GO" id="GO:0016705">
    <property type="term" value="F:oxidoreductase activity, acting on paired donors, with incorporation or reduction of molecular oxygen"/>
    <property type="evidence" value="ECO:0007669"/>
    <property type="project" value="InterPro"/>
</dbReference>
<dbReference type="InterPro" id="IPR050364">
    <property type="entry name" value="Cytochrome_P450_fung"/>
</dbReference>
<dbReference type="InterPro" id="IPR001128">
    <property type="entry name" value="Cyt_P450"/>
</dbReference>
<evidence type="ECO:0000256" key="10">
    <source>
        <dbReference type="ARBA" id="ARBA00023033"/>
    </source>
</evidence>
<keyword evidence="4" id="KW-0349">Heme</keyword>
<evidence type="ECO:0000313" key="12">
    <source>
        <dbReference type="EMBL" id="KZT21019.1"/>
    </source>
</evidence>
<organism evidence="12 13">
    <name type="scientific">Neolentinus lepideus HHB14362 ss-1</name>
    <dbReference type="NCBI Taxonomy" id="1314782"/>
    <lineage>
        <taxon>Eukaryota</taxon>
        <taxon>Fungi</taxon>
        <taxon>Dikarya</taxon>
        <taxon>Basidiomycota</taxon>
        <taxon>Agaricomycotina</taxon>
        <taxon>Agaricomycetes</taxon>
        <taxon>Gloeophyllales</taxon>
        <taxon>Gloeophyllaceae</taxon>
        <taxon>Neolentinus</taxon>
    </lineage>
</organism>
<comment type="subcellular location">
    <subcellularLocation>
        <location evidence="2">Membrane</location>
    </subcellularLocation>
</comment>
<name>A0A165PGP6_9AGAM</name>
<evidence type="ECO:0000256" key="1">
    <source>
        <dbReference type="ARBA" id="ARBA00001971"/>
    </source>
</evidence>
<dbReference type="GO" id="GO:0020037">
    <property type="term" value="F:heme binding"/>
    <property type="evidence" value="ECO:0007669"/>
    <property type="project" value="InterPro"/>
</dbReference>
<evidence type="ECO:0000256" key="8">
    <source>
        <dbReference type="ARBA" id="ARBA00023002"/>
    </source>
</evidence>